<keyword evidence="1" id="KW-1133">Transmembrane helix</keyword>
<evidence type="ECO:0000313" key="2">
    <source>
        <dbReference type="EMBL" id="TGL65141.1"/>
    </source>
</evidence>
<dbReference type="AlphaFoldDB" id="A0A4Z1A5C7"/>
<feature type="transmembrane region" description="Helical" evidence="1">
    <location>
        <begin position="117"/>
        <end position="132"/>
    </location>
</feature>
<feature type="transmembrane region" description="Helical" evidence="1">
    <location>
        <begin position="238"/>
        <end position="257"/>
    </location>
</feature>
<feature type="transmembrane region" description="Helical" evidence="1">
    <location>
        <begin position="316"/>
        <end position="336"/>
    </location>
</feature>
<feature type="transmembrane region" description="Helical" evidence="1">
    <location>
        <begin position="91"/>
        <end position="110"/>
    </location>
</feature>
<dbReference type="Proteomes" id="UP000297567">
    <property type="component" value="Unassembled WGS sequence"/>
</dbReference>
<feature type="transmembrane region" description="Helical" evidence="1">
    <location>
        <begin position="292"/>
        <end position="310"/>
    </location>
</feature>
<proteinExistence type="predicted"/>
<dbReference type="Pfam" id="PF09852">
    <property type="entry name" value="DUF2079"/>
    <property type="match status" value="1"/>
</dbReference>
<accession>A0A4Z1A5C7</accession>
<keyword evidence="1" id="KW-0472">Membrane</keyword>
<reference evidence="2" key="1">
    <citation type="journal article" date="2019" name="PLoS Negl. Trop. Dis.">
        <title>Revisiting the worldwide diversity of Leptospira species in the environment.</title>
        <authorList>
            <person name="Vincent A.T."/>
            <person name="Schiettekatte O."/>
            <person name="Bourhy P."/>
            <person name="Veyrier F.J."/>
            <person name="Picardeau M."/>
        </authorList>
    </citation>
    <scope>NUCLEOTIDE SEQUENCE [LARGE SCALE GENOMIC DNA]</scope>
    <source>
        <strain evidence="2">201702451</strain>
    </source>
</reference>
<keyword evidence="3" id="KW-1185">Reference proteome</keyword>
<feature type="transmembrane region" description="Helical" evidence="1">
    <location>
        <begin position="162"/>
        <end position="185"/>
    </location>
</feature>
<gene>
    <name evidence="2" type="ORF">EHQ62_11185</name>
</gene>
<organism evidence="2 3">
    <name type="scientific">Leptospira jelokensis</name>
    <dbReference type="NCBI Taxonomy" id="2484931"/>
    <lineage>
        <taxon>Bacteria</taxon>
        <taxon>Pseudomonadati</taxon>
        <taxon>Spirochaetota</taxon>
        <taxon>Spirochaetia</taxon>
        <taxon>Leptospirales</taxon>
        <taxon>Leptospiraceae</taxon>
        <taxon>Leptospira</taxon>
    </lineage>
</organism>
<keyword evidence="1" id="KW-0812">Transmembrane</keyword>
<dbReference type="InterPro" id="IPR018650">
    <property type="entry name" value="STSV1_Orf64"/>
</dbReference>
<dbReference type="RefSeq" id="WP_135642832.1">
    <property type="nucleotide sequence ID" value="NZ_RQGH01000026.1"/>
</dbReference>
<feature type="transmembrane region" description="Helical" evidence="1">
    <location>
        <begin position="7"/>
        <end position="27"/>
    </location>
</feature>
<dbReference type="EMBL" id="RQGH01000026">
    <property type="protein sequence ID" value="TGL65141.1"/>
    <property type="molecule type" value="Genomic_DNA"/>
</dbReference>
<feature type="transmembrane region" description="Helical" evidence="1">
    <location>
        <begin position="197"/>
        <end position="217"/>
    </location>
</feature>
<name>A0A4Z1A5C7_9LEPT</name>
<protein>
    <submittedName>
        <fullName evidence="2">DUF2079 domain-containing protein</fullName>
    </submittedName>
</protein>
<evidence type="ECO:0000313" key="3">
    <source>
        <dbReference type="Proteomes" id="UP000297567"/>
    </source>
</evidence>
<comment type="caution">
    <text evidence="2">The sequence shown here is derived from an EMBL/GenBank/DDBJ whole genome shotgun (WGS) entry which is preliminary data.</text>
</comment>
<feature type="transmembrane region" description="Helical" evidence="1">
    <location>
        <begin position="138"/>
        <end position="155"/>
    </location>
</feature>
<evidence type="ECO:0000256" key="1">
    <source>
        <dbReference type="SAM" id="Phobius"/>
    </source>
</evidence>
<sequence length="432" mass="51557">MRSFGKFIPTFFLWSIVFYFLSERAIFRYHHMGAGVDIGLFENLFYQLNHTGNAITSLGLDGNAHHYFADHINWYIYPIALLYHFFPGVEFLLILQALLLSIPILIIPFFEYKKSYLYAYPLLYALYLPIYWIQVFDFHPEVIWIPLFFLFFLFWRNQSKFWLLFFCLSLLTKEETSLVWLFFSILIWNSHPKESKLIGIISFLYFILSLYLLNHFYHKPTPYQLAHLERYEDPLTAIKSLHLFPYLFLFLTLPFLFLPFFHRMAWCLLPYALYSLFSKFEVNKSPFTHHSFLPIPILFICMTETIETIFSKRKQILIFSSLLVSAIMFGLFGPLTKTYSYRKDFMNRQVTPEDVSELRQLLPGESIVSNVPQYLSNRNEIQLFLPNKNYTAKFFVFYQGKNFGIPDDVPSGYSLFSKRENHILIFQRKKID</sequence>